<protein>
    <submittedName>
        <fullName evidence="1">Uncharacterized protein</fullName>
    </submittedName>
</protein>
<gene>
    <name evidence="1" type="ORF">M9Y10_006991</name>
</gene>
<sequence>MDDFPIYEKKDSQDYLSYTSLEHEGTYDDDLFDFSEMTNQNDNHISKISSKNKEISVNECNDEISSRMMAILPNNQNFISFNQSQLCRTSNSYLFKTNMNNKMCLSYNLSIMNKNINQRINMIPIKQNRKQKFNLTKFPQHIITISKDKHYKIYDYLYQITGAYLTQKELLFLRKTIFKKVLPQIQREEQRYKLKNIQCMEDYYEKIIPIIKNPDIQTSIQNYVFNRRQNFERIEMLYNISQL</sequence>
<proteinExistence type="predicted"/>
<keyword evidence="2" id="KW-1185">Reference proteome</keyword>
<evidence type="ECO:0000313" key="1">
    <source>
        <dbReference type="EMBL" id="KAK8871275.1"/>
    </source>
</evidence>
<name>A0ABR2J149_9EUKA</name>
<evidence type="ECO:0000313" key="2">
    <source>
        <dbReference type="Proteomes" id="UP001470230"/>
    </source>
</evidence>
<accession>A0ABR2J149</accession>
<reference evidence="1 2" key="1">
    <citation type="submission" date="2024-04" db="EMBL/GenBank/DDBJ databases">
        <title>Tritrichomonas musculus Genome.</title>
        <authorList>
            <person name="Alves-Ferreira E."/>
            <person name="Grigg M."/>
            <person name="Lorenzi H."/>
            <person name="Galac M."/>
        </authorList>
    </citation>
    <scope>NUCLEOTIDE SEQUENCE [LARGE SCALE GENOMIC DNA]</scope>
    <source>
        <strain evidence="1 2">EAF2021</strain>
    </source>
</reference>
<dbReference type="Proteomes" id="UP001470230">
    <property type="component" value="Unassembled WGS sequence"/>
</dbReference>
<dbReference type="EMBL" id="JAPFFF010000013">
    <property type="protein sequence ID" value="KAK8871275.1"/>
    <property type="molecule type" value="Genomic_DNA"/>
</dbReference>
<comment type="caution">
    <text evidence="1">The sequence shown here is derived from an EMBL/GenBank/DDBJ whole genome shotgun (WGS) entry which is preliminary data.</text>
</comment>
<organism evidence="1 2">
    <name type="scientific">Tritrichomonas musculus</name>
    <dbReference type="NCBI Taxonomy" id="1915356"/>
    <lineage>
        <taxon>Eukaryota</taxon>
        <taxon>Metamonada</taxon>
        <taxon>Parabasalia</taxon>
        <taxon>Tritrichomonadida</taxon>
        <taxon>Tritrichomonadidae</taxon>
        <taxon>Tritrichomonas</taxon>
    </lineage>
</organism>